<dbReference type="InParanoid" id="A0A7N4PEV1"/>
<dbReference type="Ensembl" id="ENSSHAT00000051676.1">
    <property type="protein sequence ID" value="ENSSHAP00000037417.1"/>
    <property type="gene ID" value="ENSSHAG00000021320.1"/>
</dbReference>
<dbReference type="Pfam" id="PF00595">
    <property type="entry name" value="PDZ"/>
    <property type="match status" value="1"/>
</dbReference>
<dbReference type="FunFam" id="2.30.42.10:FF:000215">
    <property type="entry name" value="uncharacterized protein KIAA1614 homolog"/>
    <property type="match status" value="1"/>
</dbReference>
<evidence type="ECO:0000256" key="1">
    <source>
        <dbReference type="SAM" id="MobiDB-lite"/>
    </source>
</evidence>
<protein>
    <submittedName>
        <fullName evidence="3">KIAA1614</fullName>
    </submittedName>
</protein>
<dbReference type="InterPro" id="IPR036034">
    <property type="entry name" value="PDZ_sf"/>
</dbReference>
<sequence length="1266" mass="135441">MSKTLLYICQENPKCGQEELDTTEQQNFWAAQRGKDLFGNQGLGTEPTISSMEAVSPVERRWSGKGLKEHGGQKSHRSPLRPQENKEPGAMAAEPIVGWVGQPHGPSVLECKVRALKEKRMLSEKQALSVGLVSQERPSQKKPRNRRSKPAAGPLSAPSQDHVVAPQAQMRTYLTDRLLDSSDDLEQGPVHSPPASPKGTQFPNQLGLGKESQRLPEGVWRPPDSGLLQEASYFQASPTQTIAQNRSEIPGPGRDVTHMLSLDSGKSGALAEHQVQGGVLKEMSLAVEGEDPICTATLQEHLWKADSWDSLRNGSHSLSLADRVERNRLLLQERRGLSEPSCSQHHQEGPPARAPRGTTPELPGGDLDWDSGVSLQDSDGCRAFVPSQELLLSPRNEQAQRLLQQARMKARTSPLRASHDIVPAVAVRLPGRDAGCGVGQNPRLTLASQDGDAPYGGSLSDSSSGESSCGQRRKRGPSPSRVRFEDESAQDAEVRYRERSQQPPRRALDSVLRALGQGPLVSKPDLSNYINGDFQAREAPGDEASWGSPSKGSAGGLGKRSLPGKMAELTVEGTCHACGSYLQGVPRDPELFPVERKMPLGRSHSRDREDARCGRKGQGDSQPEPSAARGLVSPVWILPSRQRLHTEHIRETYIGCVSFPDEADSALDSTDTSDSCRTDSEEAGTPYRRSRGRARGSGPPRGRRATGPQRQGREPHPEKAEAGGRVQEPRSAPEGSSLPKEDHGPLFPVPEAKSLSKEVRPPLVTARQNCGWAPPGDTQVPCGALNAMAPCQQLALSVPAVEAQISGSQEPLKSTAASQPPSHGSPTRRPGRGSPQQAKKAAQPFKPGTWVPTPPAAKKASSPAPHRKAVLARNLGPDGQRSPAGAQQLSPREDGAAAGDEPREGIPPGPPKIKELLLVPCTSTGSGEPQDSPRDRKEKGPARPESEPSPEKSRDGGFLGLSESAVTSSLSSTGLTVSLATEQPQSSKEMEDKLQRIKPSSEKTISKRASPGSSSGPSIPSMTIPAGGSKKGSSISSALGLKKFFSLLGQTTRQKLGKFRCYSMEQIPPAASDQGQQNETHQAPSSKMKKAPSLQSLQLVSSSHQHRKAGSVQNLHSLLGKGDRSSRYLAGDPGEPRASDRQAGVTPRRSLSVDDIGVPNLVRSVGRIAEVFPDGTSQLELRRPPNGTFGFCVSSGNGRPDSGFYVQEIADANTAKLYSGLLGVGDEILEVNGAKVTGLGLALVNQLLSQSESLSIRVLKQRSSRR</sequence>
<dbReference type="GO" id="GO:0060341">
    <property type="term" value="P:regulation of cellular localization"/>
    <property type="evidence" value="ECO:0007669"/>
    <property type="project" value="TreeGrafter"/>
</dbReference>
<organism evidence="3 4">
    <name type="scientific">Sarcophilus harrisii</name>
    <name type="common">Tasmanian devil</name>
    <name type="synonym">Sarcophilus laniarius</name>
    <dbReference type="NCBI Taxonomy" id="9305"/>
    <lineage>
        <taxon>Eukaryota</taxon>
        <taxon>Metazoa</taxon>
        <taxon>Chordata</taxon>
        <taxon>Craniata</taxon>
        <taxon>Vertebrata</taxon>
        <taxon>Euteleostomi</taxon>
        <taxon>Mammalia</taxon>
        <taxon>Metatheria</taxon>
        <taxon>Dasyuromorphia</taxon>
        <taxon>Dasyuridae</taxon>
        <taxon>Sarcophilus</taxon>
    </lineage>
</organism>
<dbReference type="PANTHER" id="PTHR14102:SF12">
    <property type="entry name" value="CDNA SEQUENCE BC034090"/>
    <property type="match status" value="1"/>
</dbReference>
<feature type="compositionally biased region" description="Basic residues" evidence="1">
    <location>
        <begin position="140"/>
        <end position="149"/>
    </location>
</feature>
<feature type="compositionally biased region" description="Basic and acidic residues" evidence="1">
    <location>
        <begin position="931"/>
        <end position="955"/>
    </location>
</feature>
<feature type="domain" description="PDZ" evidence="2">
    <location>
        <begin position="1178"/>
        <end position="1263"/>
    </location>
</feature>
<name>A0A7N4PEV1_SARHA</name>
<dbReference type="SUPFAM" id="SSF50156">
    <property type="entry name" value="PDZ domain-like"/>
    <property type="match status" value="1"/>
</dbReference>
<dbReference type="SMART" id="SM00228">
    <property type="entry name" value="PDZ"/>
    <property type="match status" value="1"/>
</dbReference>
<dbReference type="Proteomes" id="UP000007648">
    <property type="component" value="Unassembled WGS sequence"/>
</dbReference>
<feature type="region of interest" description="Disordered" evidence="1">
    <location>
        <begin position="590"/>
        <end position="631"/>
    </location>
</feature>
<feature type="compositionally biased region" description="Polar residues" evidence="1">
    <location>
        <begin position="232"/>
        <end position="247"/>
    </location>
</feature>
<feature type="compositionally biased region" description="Low complexity" evidence="1">
    <location>
        <begin position="960"/>
        <end position="981"/>
    </location>
</feature>
<gene>
    <name evidence="3" type="primary">KIAA1614</name>
</gene>
<evidence type="ECO:0000313" key="4">
    <source>
        <dbReference type="Proteomes" id="UP000007648"/>
    </source>
</evidence>
<feature type="region of interest" description="Disordered" evidence="1">
    <location>
        <begin position="61"/>
        <end position="91"/>
    </location>
</feature>
<dbReference type="GO" id="GO:0016324">
    <property type="term" value="C:apical plasma membrane"/>
    <property type="evidence" value="ECO:0007669"/>
    <property type="project" value="TreeGrafter"/>
</dbReference>
<dbReference type="InterPro" id="IPR032756">
    <property type="entry name" value="DUF4685"/>
</dbReference>
<dbReference type="PANTHER" id="PTHR14102">
    <property type="entry name" value="PAR-6-RELATED"/>
    <property type="match status" value="1"/>
</dbReference>
<dbReference type="Pfam" id="PF15737">
    <property type="entry name" value="DUF4685"/>
    <property type="match status" value="1"/>
</dbReference>
<feature type="compositionally biased region" description="Basic and acidic residues" evidence="1">
    <location>
        <begin position="590"/>
        <end position="613"/>
    </location>
</feature>
<feature type="compositionally biased region" description="Low complexity" evidence="1">
    <location>
        <begin position="696"/>
        <end position="710"/>
    </location>
</feature>
<feature type="region of interest" description="Disordered" evidence="1">
    <location>
        <begin position="804"/>
        <end position="1035"/>
    </location>
</feature>
<proteinExistence type="predicted"/>
<feature type="compositionally biased region" description="Basic and acidic residues" evidence="1">
    <location>
        <begin position="61"/>
        <end position="72"/>
    </location>
</feature>
<evidence type="ECO:0000259" key="2">
    <source>
        <dbReference type="PROSITE" id="PS50106"/>
    </source>
</evidence>
<feature type="region of interest" description="Disordered" evidence="1">
    <location>
        <begin position="1068"/>
        <end position="1150"/>
    </location>
</feature>
<dbReference type="PROSITE" id="PS50106">
    <property type="entry name" value="PDZ"/>
    <property type="match status" value="1"/>
</dbReference>
<dbReference type="InterPro" id="IPR051741">
    <property type="entry name" value="PAR6_homolog"/>
</dbReference>
<dbReference type="GO" id="GO:0007098">
    <property type="term" value="P:centrosome cycle"/>
    <property type="evidence" value="ECO:0007669"/>
    <property type="project" value="TreeGrafter"/>
</dbReference>
<feature type="compositionally biased region" description="Basic and acidic residues" evidence="1">
    <location>
        <begin position="988"/>
        <end position="1005"/>
    </location>
</feature>
<feature type="compositionally biased region" description="Polar residues" evidence="1">
    <location>
        <begin position="1073"/>
        <end position="1085"/>
    </location>
</feature>
<dbReference type="AlphaFoldDB" id="A0A7N4PEV1"/>
<evidence type="ECO:0000313" key="3">
    <source>
        <dbReference type="Ensembl" id="ENSSHAP00000037417.1"/>
    </source>
</evidence>
<feature type="region of interest" description="Disordered" evidence="1">
    <location>
        <begin position="539"/>
        <end position="561"/>
    </location>
</feature>
<feature type="region of interest" description="Disordered" evidence="1">
    <location>
        <begin position="440"/>
        <end position="506"/>
    </location>
</feature>
<feature type="compositionally biased region" description="Basic and acidic residues" evidence="1">
    <location>
        <begin position="711"/>
        <end position="722"/>
    </location>
</feature>
<feature type="compositionally biased region" description="Low complexity" evidence="1">
    <location>
        <begin position="1010"/>
        <end position="1035"/>
    </location>
</feature>
<dbReference type="GO" id="GO:0005938">
    <property type="term" value="C:cell cortex"/>
    <property type="evidence" value="ECO:0007669"/>
    <property type="project" value="TreeGrafter"/>
</dbReference>
<dbReference type="InterPro" id="IPR001478">
    <property type="entry name" value="PDZ"/>
</dbReference>
<dbReference type="GeneTree" id="ENSGT00390000013003"/>
<keyword evidence="4" id="KW-1185">Reference proteome</keyword>
<reference evidence="3" key="3">
    <citation type="submission" date="2025-09" db="UniProtKB">
        <authorList>
            <consortium name="Ensembl"/>
        </authorList>
    </citation>
    <scope>IDENTIFICATION</scope>
</reference>
<feature type="compositionally biased region" description="Low complexity" evidence="1">
    <location>
        <begin position="1093"/>
        <end position="1103"/>
    </location>
</feature>
<dbReference type="GO" id="GO:0007163">
    <property type="term" value="P:establishment or maintenance of cell polarity"/>
    <property type="evidence" value="ECO:0007669"/>
    <property type="project" value="TreeGrafter"/>
</dbReference>
<feature type="compositionally biased region" description="Polar residues" evidence="1">
    <location>
        <begin position="805"/>
        <end position="825"/>
    </location>
</feature>
<reference evidence="3" key="2">
    <citation type="submission" date="2025-08" db="UniProtKB">
        <authorList>
            <consortium name="Ensembl"/>
        </authorList>
    </citation>
    <scope>IDENTIFICATION</scope>
</reference>
<accession>A0A7N4PEV1</accession>
<dbReference type="FunCoup" id="A0A7N4PEV1">
    <property type="interactions" value="80"/>
</dbReference>
<feature type="region of interest" description="Disordered" evidence="1">
    <location>
        <begin position="335"/>
        <end position="364"/>
    </location>
</feature>
<dbReference type="GO" id="GO:0005634">
    <property type="term" value="C:nucleus"/>
    <property type="evidence" value="ECO:0007669"/>
    <property type="project" value="TreeGrafter"/>
</dbReference>
<dbReference type="Gene3D" id="2.30.42.10">
    <property type="match status" value="1"/>
</dbReference>
<feature type="region of interest" description="Disordered" evidence="1">
    <location>
        <begin position="664"/>
        <end position="760"/>
    </location>
</feature>
<feature type="compositionally biased region" description="Low complexity" evidence="1">
    <location>
        <begin position="456"/>
        <end position="470"/>
    </location>
</feature>
<reference evidence="3 4" key="1">
    <citation type="journal article" date="2011" name="Proc. Natl. Acad. Sci. U.S.A.">
        <title>Genetic diversity and population structure of the endangered marsupial Sarcophilus harrisii (Tasmanian devil).</title>
        <authorList>
            <person name="Miller W."/>
            <person name="Hayes V.M."/>
            <person name="Ratan A."/>
            <person name="Petersen D.C."/>
            <person name="Wittekindt N.E."/>
            <person name="Miller J."/>
            <person name="Walenz B."/>
            <person name="Knight J."/>
            <person name="Qi J."/>
            <person name="Zhao F."/>
            <person name="Wang Q."/>
            <person name="Bedoya-Reina O.C."/>
            <person name="Katiyar N."/>
            <person name="Tomsho L.P."/>
            <person name="Kasson L.M."/>
            <person name="Hardie R.A."/>
            <person name="Woodbridge P."/>
            <person name="Tindall E.A."/>
            <person name="Bertelsen M.F."/>
            <person name="Dixon D."/>
            <person name="Pyecroft S."/>
            <person name="Helgen K.M."/>
            <person name="Lesk A.M."/>
            <person name="Pringle T.H."/>
            <person name="Patterson N."/>
            <person name="Zhang Y."/>
            <person name="Kreiss A."/>
            <person name="Woods G.M."/>
            <person name="Jones M.E."/>
            <person name="Schuster S.C."/>
        </authorList>
    </citation>
    <scope>NUCLEOTIDE SEQUENCE [LARGE SCALE GENOMIC DNA]</scope>
</reference>
<feature type="compositionally biased region" description="Basic and acidic residues" evidence="1">
    <location>
        <begin position="891"/>
        <end position="904"/>
    </location>
</feature>
<feature type="region of interest" description="Disordered" evidence="1">
    <location>
        <begin position="124"/>
        <end position="258"/>
    </location>
</feature>
<feature type="compositionally biased region" description="Basic and acidic residues" evidence="1">
    <location>
        <begin position="482"/>
        <end position="500"/>
    </location>
</feature>